<comment type="caution">
    <text evidence="1">The sequence shown here is derived from an EMBL/GenBank/DDBJ whole genome shotgun (WGS) entry which is preliminary data.</text>
</comment>
<sequence length="1165" mass="124908">MASAPKTTHFAPEAQWATYARHITPSGGLVVGQNNRSGYLYRSVPLGPILDAPTPEAAVQVGEALDRALREIAQLDPVPAVKRRQVAKSSYRHVHILRLRRKGRYRLPAGVDPALHAQLLEAYGRQLETQSLLLLGVRLRPTARRSSWRDTSRSVVHSLTTTSIDLSDYARDQDRVVPRMAALGLGEMTPADFRFADSWWTDGGPADPPYLVHGDHIHLFSGWETARAIARIGEDRCYDWDSLPGVHSMSFGAVVESNADYVEASSRSAQWAANLLAMDADAISIRAMVEPAAVTRAELRAMRGRFNADTGDRAAAGSMSRYEQDVLRRDLEEAEGHYSIGGAPPTLTNASVIVAFSGRDPEQGYSLDRIGSAAGVELLPMAGRVEAAWSEMMLCSPSRANPYPRDLPATAIAYSGLPSRSTVGDTTGAQLGLTEKDRQSVLFDHMAPVDEDGKPITVVVGQTGSGKACHVDTVLVTPTGTTTFGDVLVGDTLVDSAGNPTTVTFVTPVTERSLFEISFADGQQVRADADHQWIVTRSGPRLADPESAAHRLRREAVLSGDTVDATVTDLVKTARAMGLSLEWPNAAAVRASLSAVDIVASRSRYGLAAALAGLARRLDQRHSDPNGLLVYSTAEMTAVLADSASDVVFAVPVAGSEADDHVVTIPESELHGCAFPAEKLVGSGSGRRATLMSLLRQHGSPGTAHWQITGDDGTVAAAVSLARSLGVVACAAPSGRSAAIAVDVDGERTSGSIRVEKIEPAEPGPARCITVDSPDASYQLAQGIVSHNTQTGLWLMSQFVKTRTTRGEKTPVVFPDLKAGSDFSALAHSLGGTIYSLDTMLESDGAFDAIGFSPEPEVGATIATSILLAVNPWGTRDARAQIEAPLSEALAEGAKAGARCTMEALDMAVQMGIITEDQVEPVRRIARSNAQFRAVCGLDPEKARPLRAAQGLTYIRLGNAHLDLPEKSQMREATLNQRISMALVRAIVYGSLVALRGREGCLMLDEGWIFLEGSPEEVERAGRLARQWGTCMLILTQRVKEIASAEIANYVHRGLILAVEDTDEAIAACRLLKVEPTRERVRRITASAAIGEGVSTAPNWDSLRPLLRGRRVLRGSVGLFVDQHARQVPVEIILPRGFLDMTSTNRLDRLDTARRNAEKAGVASS</sequence>
<dbReference type="STRING" id="1193518.BN13_470003"/>
<proteinExistence type="predicted"/>
<gene>
    <name evidence="1" type="ORF">BN13_470003</name>
</gene>
<dbReference type="InterPro" id="IPR027417">
    <property type="entry name" value="P-loop_NTPase"/>
</dbReference>
<dbReference type="Gene3D" id="3.40.50.300">
    <property type="entry name" value="P-loop containing nucleotide triphosphate hydrolases"/>
    <property type="match status" value="1"/>
</dbReference>
<evidence type="ECO:0000313" key="2">
    <source>
        <dbReference type="Proteomes" id="UP000035720"/>
    </source>
</evidence>
<dbReference type="SUPFAM" id="SSF52540">
    <property type="entry name" value="P-loop containing nucleoside triphosphate hydrolases"/>
    <property type="match status" value="1"/>
</dbReference>
<dbReference type="SUPFAM" id="SSF51294">
    <property type="entry name" value="Hedgehog/intein (Hint) domain"/>
    <property type="match status" value="1"/>
</dbReference>
<dbReference type="EMBL" id="CAJC01000158">
    <property type="protein sequence ID" value="CCI53757.1"/>
    <property type="molecule type" value="Genomic_DNA"/>
</dbReference>
<protein>
    <submittedName>
        <fullName evidence="1">Uncharacterized protein</fullName>
    </submittedName>
</protein>
<keyword evidence="2" id="KW-1185">Reference proteome</keyword>
<organism evidence="1 2">
    <name type="scientific">Nostocoides jenkinsii Ben 74</name>
    <dbReference type="NCBI Taxonomy" id="1193518"/>
    <lineage>
        <taxon>Bacteria</taxon>
        <taxon>Bacillati</taxon>
        <taxon>Actinomycetota</taxon>
        <taxon>Actinomycetes</taxon>
        <taxon>Micrococcales</taxon>
        <taxon>Intrasporangiaceae</taxon>
        <taxon>Nostocoides</taxon>
    </lineage>
</organism>
<evidence type="ECO:0000313" key="1">
    <source>
        <dbReference type="EMBL" id="CCI53757.1"/>
    </source>
</evidence>
<dbReference type="InterPro" id="IPR036844">
    <property type="entry name" value="Hint_dom_sf"/>
</dbReference>
<name>A0A077MF48_9MICO</name>
<accession>A0A077MF48</accession>
<dbReference type="AlphaFoldDB" id="A0A077MF48"/>
<dbReference type="Proteomes" id="UP000035720">
    <property type="component" value="Unassembled WGS sequence"/>
</dbReference>
<dbReference type="OrthoDB" id="5125659at2"/>
<dbReference type="RefSeq" id="WP_048546125.1">
    <property type="nucleotide sequence ID" value="NZ_HF571038.1"/>
</dbReference>
<reference evidence="1 2" key="1">
    <citation type="journal article" date="2013" name="ISME J.">
        <title>A metabolic model for members of the genus Tetrasphaera involved in enhanced biological phosphorus removal.</title>
        <authorList>
            <person name="Kristiansen R."/>
            <person name="Nguyen H.T.T."/>
            <person name="Saunders A.M."/>
            <person name="Nielsen J.L."/>
            <person name="Wimmer R."/>
            <person name="Le V.Q."/>
            <person name="McIlroy S.J."/>
            <person name="Petrovski S."/>
            <person name="Seviour R.J."/>
            <person name="Calteau A."/>
            <person name="Nielsen K.L."/>
            <person name="Nielsen P.H."/>
        </authorList>
    </citation>
    <scope>NUCLEOTIDE SEQUENCE [LARGE SCALE GENOMIC DNA]</scope>
    <source>
        <strain evidence="1 2">Ben 74</strain>
    </source>
</reference>